<dbReference type="PROSITE" id="PS51782">
    <property type="entry name" value="LYSM"/>
    <property type="match status" value="2"/>
</dbReference>
<dbReference type="PANTHER" id="PTHR34997">
    <property type="entry name" value="AM15"/>
    <property type="match status" value="1"/>
</dbReference>
<feature type="domain" description="LysM" evidence="7">
    <location>
        <begin position="149"/>
        <end position="198"/>
    </location>
</feature>
<dbReference type="InterPro" id="IPR036779">
    <property type="entry name" value="LysM_dom_sf"/>
</dbReference>
<organism evidence="8 9">
    <name type="scientific">Apodospora peruviana</name>
    <dbReference type="NCBI Taxonomy" id="516989"/>
    <lineage>
        <taxon>Eukaryota</taxon>
        <taxon>Fungi</taxon>
        <taxon>Dikarya</taxon>
        <taxon>Ascomycota</taxon>
        <taxon>Pezizomycotina</taxon>
        <taxon>Sordariomycetes</taxon>
        <taxon>Sordariomycetidae</taxon>
        <taxon>Sordariales</taxon>
        <taxon>Lasiosphaeriaceae</taxon>
        <taxon>Apodospora</taxon>
    </lineage>
</organism>
<comment type="similarity">
    <text evidence="4">Belongs to the secreted LysM effector family.</text>
</comment>
<name>A0AAE0HYT5_9PEZI</name>
<dbReference type="Gene3D" id="3.10.350.10">
    <property type="entry name" value="LysM domain"/>
    <property type="match status" value="2"/>
</dbReference>
<dbReference type="SUPFAM" id="SSF54106">
    <property type="entry name" value="LysM domain"/>
    <property type="match status" value="1"/>
</dbReference>
<dbReference type="InterPro" id="IPR052210">
    <property type="entry name" value="LysM1-like"/>
</dbReference>
<dbReference type="Proteomes" id="UP001283341">
    <property type="component" value="Unassembled WGS sequence"/>
</dbReference>
<reference evidence="8" key="2">
    <citation type="submission" date="2023-06" db="EMBL/GenBank/DDBJ databases">
        <authorList>
            <consortium name="Lawrence Berkeley National Laboratory"/>
            <person name="Haridas S."/>
            <person name="Hensen N."/>
            <person name="Bonometti L."/>
            <person name="Westerberg I."/>
            <person name="Brannstrom I.O."/>
            <person name="Guillou S."/>
            <person name="Cros-Aarteil S."/>
            <person name="Calhoun S."/>
            <person name="Kuo A."/>
            <person name="Mondo S."/>
            <person name="Pangilinan J."/>
            <person name="Riley R."/>
            <person name="Labutti K."/>
            <person name="Andreopoulos B."/>
            <person name="Lipzen A."/>
            <person name="Chen C."/>
            <person name="Yanf M."/>
            <person name="Daum C."/>
            <person name="Ng V."/>
            <person name="Clum A."/>
            <person name="Steindorff A."/>
            <person name="Ohm R."/>
            <person name="Martin F."/>
            <person name="Silar P."/>
            <person name="Natvig D."/>
            <person name="Lalanne C."/>
            <person name="Gautier V."/>
            <person name="Ament-Velasquez S.L."/>
            <person name="Kruys A."/>
            <person name="Hutchinson M.I."/>
            <person name="Powell A.J."/>
            <person name="Barry K."/>
            <person name="Miller A.N."/>
            <person name="Grigoriev I.V."/>
            <person name="Debuchy R."/>
            <person name="Gladieux P."/>
            <person name="Thoren M.H."/>
            <person name="Johannesson H."/>
        </authorList>
    </citation>
    <scope>NUCLEOTIDE SEQUENCE</scope>
    <source>
        <strain evidence="8">CBS 118394</strain>
    </source>
</reference>
<evidence type="ECO:0000259" key="7">
    <source>
        <dbReference type="PROSITE" id="PS51782"/>
    </source>
</evidence>
<evidence type="ECO:0000313" key="9">
    <source>
        <dbReference type="Proteomes" id="UP001283341"/>
    </source>
</evidence>
<keyword evidence="9" id="KW-1185">Reference proteome</keyword>
<proteinExistence type="inferred from homology"/>
<keyword evidence="3" id="KW-0843">Virulence</keyword>
<protein>
    <recommendedName>
        <fullName evidence="7">LysM domain-containing protein</fullName>
    </recommendedName>
</protein>
<dbReference type="Pfam" id="PF01476">
    <property type="entry name" value="LysM"/>
    <property type="match status" value="1"/>
</dbReference>
<dbReference type="InterPro" id="IPR018392">
    <property type="entry name" value="LysM"/>
</dbReference>
<evidence type="ECO:0000256" key="2">
    <source>
        <dbReference type="ARBA" id="ARBA00022729"/>
    </source>
</evidence>
<dbReference type="AlphaFoldDB" id="A0AAE0HYT5"/>
<comment type="caution">
    <text evidence="8">The sequence shown here is derived from an EMBL/GenBank/DDBJ whole genome shotgun (WGS) entry which is preliminary data.</text>
</comment>
<evidence type="ECO:0000256" key="4">
    <source>
        <dbReference type="ARBA" id="ARBA00044955"/>
    </source>
</evidence>
<reference evidence="8" key="1">
    <citation type="journal article" date="2023" name="Mol. Phylogenet. Evol.">
        <title>Genome-scale phylogeny and comparative genomics of the fungal order Sordariales.</title>
        <authorList>
            <person name="Hensen N."/>
            <person name="Bonometti L."/>
            <person name="Westerberg I."/>
            <person name="Brannstrom I.O."/>
            <person name="Guillou S."/>
            <person name="Cros-Aarteil S."/>
            <person name="Calhoun S."/>
            <person name="Haridas S."/>
            <person name="Kuo A."/>
            <person name="Mondo S."/>
            <person name="Pangilinan J."/>
            <person name="Riley R."/>
            <person name="LaButti K."/>
            <person name="Andreopoulos B."/>
            <person name="Lipzen A."/>
            <person name="Chen C."/>
            <person name="Yan M."/>
            <person name="Daum C."/>
            <person name="Ng V."/>
            <person name="Clum A."/>
            <person name="Steindorff A."/>
            <person name="Ohm R.A."/>
            <person name="Martin F."/>
            <person name="Silar P."/>
            <person name="Natvig D.O."/>
            <person name="Lalanne C."/>
            <person name="Gautier V."/>
            <person name="Ament-Velasquez S.L."/>
            <person name="Kruys A."/>
            <person name="Hutchinson M.I."/>
            <person name="Powell A.J."/>
            <person name="Barry K."/>
            <person name="Miller A.N."/>
            <person name="Grigoriev I.V."/>
            <person name="Debuchy R."/>
            <person name="Gladieux P."/>
            <person name="Hiltunen Thoren M."/>
            <person name="Johannesson H."/>
        </authorList>
    </citation>
    <scope>NUCLEOTIDE SEQUENCE</scope>
    <source>
        <strain evidence="8">CBS 118394</strain>
    </source>
</reference>
<sequence>MYPGQLASHLTWLISAATAFKLPSVKRQDGPVDPTTAKDCTYFDTALDKTYTCKYFETTWSVSHADFLDWDTLLTTPSTMVSESQFGNSYCIEVNNGLPRLTTTSKLPTPTPTSASTRRTTSTSIITTTTARPSGPEPTQPGITASCNAFYKAVPGDSCWAIVNEIYHNAFSLSDFYAWNPAVGTDCRSLLVDFYYCVGVPGTPTVTRGPTTSPKTTTTTATVSICTNRSAPPEPTQPGTVCPCKRWHVVQSGDTCAKLEAQYGVSEANFLKWNTQVGGKACGSLWAGYSVCVGA</sequence>
<dbReference type="EMBL" id="JAUEDM010000006">
    <property type="protein sequence ID" value="KAK3315448.1"/>
    <property type="molecule type" value="Genomic_DNA"/>
</dbReference>
<evidence type="ECO:0000256" key="3">
    <source>
        <dbReference type="ARBA" id="ARBA00023026"/>
    </source>
</evidence>
<feature type="signal peptide" evidence="6">
    <location>
        <begin position="1"/>
        <end position="19"/>
    </location>
</feature>
<evidence type="ECO:0000313" key="8">
    <source>
        <dbReference type="EMBL" id="KAK3315448.1"/>
    </source>
</evidence>
<feature type="region of interest" description="Disordered" evidence="5">
    <location>
        <begin position="102"/>
        <end position="139"/>
    </location>
</feature>
<dbReference type="SMART" id="SM00257">
    <property type="entry name" value="LysM"/>
    <property type="match status" value="2"/>
</dbReference>
<feature type="chain" id="PRO_5042057704" description="LysM domain-containing protein" evidence="6">
    <location>
        <begin position="20"/>
        <end position="295"/>
    </location>
</feature>
<keyword evidence="1" id="KW-0147">Chitin-binding</keyword>
<evidence type="ECO:0000256" key="5">
    <source>
        <dbReference type="SAM" id="MobiDB-lite"/>
    </source>
</evidence>
<accession>A0AAE0HYT5</accession>
<feature type="domain" description="LysM" evidence="7">
    <location>
        <begin position="246"/>
        <end position="293"/>
    </location>
</feature>
<evidence type="ECO:0000256" key="1">
    <source>
        <dbReference type="ARBA" id="ARBA00022669"/>
    </source>
</evidence>
<gene>
    <name evidence="8" type="ORF">B0H66DRAFT_536321</name>
</gene>
<evidence type="ECO:0000256" key="6">
    <source>
        <dbReference type="SAM" id="SignalP"/>
    </source>
</evidence>
<dbReference type="PANTHER" id="PTHR34997:SF2">
    <property type="entry name" value="LYSM DOMAIN-CONTAINING PROTEIN-RELATED"/>
    <property type="match status" value="1"/>
</dbReference>
<dbReference type="GO" id="GO:0008061">
    <property type="term" value="F:chitin binding"/>
    <property type="evidence" value="ECO:0007669"/>
    <property type="project" value="UniProtKB-KW"/>
</dbReference>
<feature type="compositionally biased region" description="Low complexity" evidence="5">
    <location>
        <begin position="102"/>
        <end position="134"/>
    </location>
</feature>
<dbReference type="CDD" id="cd00118">
    <property type="entry name" value="LysM"/>
    <property type="match status" value="2"/>
</dbReference>
<keyword evidence="2 6" id="KW-0732">Signal</keyword>